<proteinExistence type="predicted"/>
<gene>
    <name evidence="1" type="ORF">MRATA1EN3_LOCUS4498</name>
</gene>
<evidence type="ECO:0000313" key="2">
    <source>
        <dbReference type="Proteomes" id="UP001162501"/>
    </source>
</evidence>
<evidence type="ECO:0000313" key="1">
    <source>
        <dbReference type="EMBL" id="CAI9693285.1"/>
    </source>
</evidence>
<dbReference type="Proteomes" id="UP001162501">
    <property type="component" value="Chromosome 12"/>
</dbReference>
<reference evidence="1" key="1">
    <citation type="submission" date="2023-05" db="EMBL/GenBank/DDBJ databases">
        <authorList>
            <consortium name="ELIXIR-Norway"/>
        </authorList>
    </citation>
    <scope>NUCLEOTIDE SEQUENCE</scope>
</reference>
<dbReference type="EMBL" id="OX596096">
    <property type="protein sequence ID" value="CAI9693285.1"/>
    <property type="molecule type" value="Genomic_DNA"/>
</dbReference>
<name>A0ACB0DY56_RANTA</name>
<sequence length="113" mass="11695">MRHSTVGGFLEPFENPVLGRLFVSPSGARFKGSRGGAAQPLPSTQQYLPLACGGAKPLEPQWAGGRSGLGGRRGVTELDLSPARPPPGGFPLQTSHPIYGILGGMGSDSGERK</sequence>
<protein>
    <submittedName>
        <fullName evidence="1">Uncharacterized protein</fullName>
    </submittedName>
</protein>
<organism evidence="1 2">
    <name type="scientific">Rangifer tarandus platyrhynchus</name>
    <name type="common">Svalbard reindeer</name>
    <dbReference type="NCBI Taxonomy" id="3082113"/>
    <lineage>
        <taxon>Eukaryota</taxon>
        <taxon>Metazoa</taxon>
        <taxon>Chordata</taxon>
        <taxon>Craniata</taxon>
        <taxon>Vertebrata</taxon>
        <taxon>Euteleostomi</taxon>
        <taxon>Mammalia</taxon>
        <taxon>Eutheria</taxon>
        <taxon>Laurasiatheria</taxon>
        <taxon>Artiodactyla</taxon>
        <taxon>Ruminantia</taxon>
        <taxon>Pecora</taxon>
        <taxon>Cervidae</taxon>
        <taxon>Odocoileinae</taxon>
        <taxon>Rangifer</taxon>
    </lineage>
</organism>
<accession>A0ACB0DY56</accession>